<evidence type="ECO:0000256" key="1">
    <source>
        <dbReference type="ARBA" id="ARBA00004651"/>
    </source>
</evidence>
<evidence type="ECO:0000313" key="10">
    <source>
        <dbReference type="Proteomes" id="UP000247523"/>
    </source>
</evidence>
<dbReference type="GO" id="GO:0022857">
    <property type="term" value="F:transmembrane transporter activity"/>
    <property type="evidence" value="ECO:0007669"/>
    <property type="project" value="TreeGrafter"/>
</dbReference>
<dbReference type="EMBL" id="QICS01000002">
    <property type="protein sequence ID" value="PXV93379.1"/>
    <property type="molecule type" value="Genomic_DNA"/>
</dbReference>
<reference evidence="9 10" key="1">
    <citation type="submission" date="2018-05" db="EMBL/GenBank/DDBJ databases">
        <title>Genomic Encyclopedia of Type Strains, Phase IV (KMG-IV): sequencing the most valuable type-strain genomes for metagenomic binning, comparative biology and taxonomic classification.</title>
        <authorList>
            <person name="Goeker M."/>
        </authorList>
    </citation>
    <scope>NUCLEOTIDE SEQUENCE [LARGE SCALE GENOMIC DNA]</scope>
    <source>
        <strain evidence="9 10">DSM 28816</strain>
    </source>
</reference>
<feature type="transmembrane region" description="Helical" evidence="7">
    <location>
        <begin position="745"/>
        <end position="770"/>
    </location>
</feature>
<comment type="similarity">
    <text evidence="6">Belongs to the ABC-4 integral membrane protein family.</text>
</comment>
<evidence type="ECO:0000259" key="8">
    <source>
        <dbReference type="Pfam" id="PF02687"/>
    </source>
</evidence>
<keyword evidence="4 7" id="KW-1133">Transmembrane helix</keyword>
<keyword evidence="3 7" id="KW-0812">Transmembrane</keyword>
<gene>
    <name evidence="9" type="ORF">C8E03_102147</name>
</gene>
<name>A0A255IGZ2_9FIRM</name>
<feature type="transmembrane region" description="Helical" evidence="7">
    <location>
        <begin position="782"/>
        <end position="807"/>
    </location>
</feature>
<comment type="subcellular location">
    <subcellularLocation>
        <location evidence="1">Cell membrane</location>
        <topology evidence="1">Multi-pass membrane protein</topology>
    </subcellularLocation>
</comment>
<feature type="domain" description="ABC3 transporter permease C-terminal" evidence="8">
    <location>
        <begin position="265"/>
        <end position="382"/>
    </location>
</feature>
<feature type="transmembrane region" description="Helical" evidence="7">
    <location>
        <begin position="259"/>
        <end position="282"/>
    </location>
</feature>
<evidence type="ECO:0000256" key="2">
    <source>
        <dbReference type="ARBA" id="ARBA00022475"/>
    </source>
</evidence>
<evidence type="ECO:0000256" key="5">
    <source>
        <dbReference type="ARBA" id="ARBA00023136"/>
    </source>
</evidence>
<feature type="transmembrane region" description="Helical" evidence="7">
    <location>
        <begin position="316"/>
        <end position="336"/>
    </location>
</feature>
<feature type="transmembrane region" description="Helical" evidence="7">
    <location>
        <begin position="684"/>
        <end position="708"/>
    </location>
</feature>
<organism evidence="9 10">
    <name type="scientific">Lachnotalea glycerini</name>
    <dbReference type="NCBI Taxonomy" id="1763509"/>
    <lineage>
        <taxon>Bacteria</taxon>
        <taxon>Bacillati</taxon>
        <taxon>Bacillota</taxon>
        <taxon>Clostridia</taxon>
        <taxon>Lachnospirales</taxon>
        <taxon>Lachnospiraceae</taxon>
        <taxon>Lachnotalea</taxon>
    </lineage>
</organism>
<evidence type="ECO:0000256" key="6">
    <source>
        <dbReference type="ARBA" id="ARBA00038076"/>
    </source>
</evidence>
<dbReference type="GO" id="GO:0005886">
    <property type="term" value="C:plasma membrane"/>
    <property type="evidence" value="ECO:0007669"/>
    <property type="project" value="UniProtKB-SubCell"/>
</dbReference>
<dbReference type="RefSeq" id="WP_094377536.1">
    <property type="nucleotide sequence ID" value="NZ_QICS01000002.1"/>
</dbReference>
<dbReference type="PANTHER" id="PTHR30572:SF4">
    <property type="entry name" value="ABC TRANSPORTER PERMEASE YTRF"/>
    <property type="match status" value="1"/>
</dbReference>
<dbReference type="Proteomes" id="UP000247523">
    <property type="component" value="Unassembled WGS sequence"/>
</dbReference>
<keyword evidence="2" id="KW-1003">Cell membrane</keyword>
<dbReference type="InterPro" id="IPR050250">
    <property type="entry name" value="Macrolide_Exporter_MacB"/>
</dbReference>
<feature type="transmembrane region" description="Helical" evidence="7">
    <location>
        <begin position="356"/>
        <end position="373"/>
    </location>
</feature>
<evidence type="ECO:0000256" key="7">
    <source>
        <dbReference type="SAM" id="Phobius"/>
    </source>
</evidence>
<proteinExistence type="inferred from homology"/>
<feature type="domain" description="ABC3 transporter permease C-terminal" evidence="8">
    <location>
        <begin position="694"/>
        <end position="805"/>
    </location>
</feature>
<comment type="caution">
    <text evidence="9">The sequence shown here is derived from an EMBL/GenBank/DDBJ whole genome shotgun (WGS) entry which is preliminary data.</text>
</comment>
<evidence type="ECO:0000256" key="3">
    <source>
        <dbReference type="ARBA" id="ARBA00022692"/>
    </source>
</evidence>
<evidence type="ECO:0000313" key="9">
    <source>
        <dbReference type="EMBL" id="PXV93379.1"/>
    </source>
</evidence>
<keyword evidence="5 7" id="KW-0472">Membrane</keyword>
<protein>
    <submittedName>
        <fullName evidence="9">Putative ABC transport system permease protein</fullName>
    </submittedName>
</protein>
<evidence type="ECO:0000256" key="4">
    <source>
        <dbReference type="ARBA" id="ARBA00022989"/>
    </source>
</evidence>
<feature type="transmembrane region" description="Helical" evidence="7">
    <location>
        <begin position="426"/>
        <end position="446"/>
    </location>
</feature>
<dbReference type="Pfam" id="PF02687">
    <property type="entry name" value="FtsX"/>
    <property type="match status" value="2"/>
</dbReference>
<accession>A0A255IGZ2</accession>
<sequence>MKKNKIPLFKQIIRKKLLDNKMRNLCIIIAVVLTTLLFTTAFSSVFYFKNSIQSAELENAGWVAHGAVRDVTDEQYKLMKQSRVISDISYYTHLGYMEEADQTAVVEMQYCEDTMASWMYYDIVEGQMPENENEIVVSTQFLENKGLTFKKGMKLELQYSINANVQSSEFIICGVYDCLATSSMVAFISESFLNNNLDELDGEIFLDSALGQKVVEVMFPNTVHMEQYMKQFLEESSAEQNDWILNEAYLSVADLKADVIFAFICVLLLIILCGYFIIYNIYYISVMQDTRFYGSLVTLGFCEKEIRLIIRSMTNLLCAIAIPIGLLVGFIVSMSFLPQILATYGTDVTNTLPNPLIFVFSALFSYFTVLISSRKPIDLAVKISPIEAKNYVDVKKTQNSKNKKSRKAYRLYVMAWKNVMNERKKAIMICCSLSLCIILTSLFYSVSSGVDMDIFLKDAISCDFIIGSEQYFNKVGGRYTSLNSDMLETVNQWEGVNVSGGASVTTVNVDLEGEAFSKFSEIVGEEGINEEHTMMSDVYGLDDLIFQKISVIDGKLDLDKFKTGNYIVAGCFVESNGTLSCYDVGDKVRIVLDNGEEKEYTVLAIGDIPYDVSMRQHYAYSTNLYLPSQEWLDKMQLEDYYVYAYDVDDGYESMWDNNMSKLIKKNNEMSYESKMTYKNQLEGYINAILTLGICISTVLGVIGLLNFINSIYNSIHNRKRELAIMQSMGMSRNQIYGTLIFEGGYYMLISLAVGIGVGLVLNYLVVTALGNAMEFIIYKGSMIAYILFGIVGGLLVVCIPIIIFYTLDKKEDLLYRLHKKV</sequence>
<dbReference type="PANTHER" id="PTHR30572">
    <property type="entry name" value="MEMBRANE COMPONENT OF TRANSPORTER-RELATED"/>
    <property type="match status" value="1"/>
</dbReference>
<dbReference type="AlphaFoldDB" id="A0A255IGZ2"/>
<dbReference type="InterPro" id="IPR003838">
    <property type="entry name" value="ABC3_permease_C"/>
</dbReference>